<dbReference type="PANTHER" id="PTHR43657">
    <property type="entry name" value="TRYPTOPHAN RNA-BINDING ATTENUATOR PROTEIN-LIKE PROTEIN"/>
    <property type="match status" value="1"/>
</dbReference>
<comment type="caution">
    <text evidence="1">The sequence shown here is derived from an EMBL/GenBank/DDBJ whole genome shotgun (WGS) entry which is preliminary data.</text>
</comment>
<evidence type="ECO:0000313" key="2">
    <source>
        <dbReference type="Proteomes" id="UP000612808"/>
    </source>
</evidence>
<dbReference type="PANTHER" id="PTHR43657:SF1">
    <property type="entry name" value="ALTERED INHERITANCE OF MITOCHONDRIA PROTEIN 24, MITOCHONDRIAL"/>
    <property type="match status" value="1"/>
</dbReference>
<proteinExistence type="predicted"/>
<evidence type="ECO:0000313" key="1">
    <source>
        <dbReference type="EMBL" id="GID09770.1"/>
    </source>
</evidence>
<reference evidence="1" key="1">
    <citation type="submission" date="2021-01" db="EMBL/GenBank/DDBJ databases">
        <title>Whole genome shotgun sequence of Actinocatenispora rupis NBRC 107355.</title>
        <authorList>
            <person name="Komaki H."/>
            <person name="Tamura T."/>
        </authorList>
    </citation>
    <scope>NUCLEOTIDE SEQUENCE</scope>
    <source>
        <strain evidence="1">NBRC 107355</strain>
    </source>
</reference>
<dbReference type="EMBL" id="BOMB01000003">
    <property type="protein sequence ID" value="GID09770.1"/>
    <property type="molecule type" value="Genomic_DNA"/>
</dbReference>
<accession>A0A8J3NAJ8</accession>
<dbReference type="RefSeq" id="WP_203654758.1">
    <property type="nucleotide sequence ID" value="NZ_BAAAZM010000002.1"/>
</dbReference>
<sequence>MTVERIACEWCRVQNPPGTTSCQTCGAPLDERNRVTDSGWREAPRLRDLTEFRFSGSVCQVEGELVPVAEMALAPNDWVYFEHHVMLWKDERVPLSSMQTGGGLRRMFAGMPFVLSVASGPGRIAFSRDAPGELVVLPMHPGMELDVREHAFLLAAGSVNYSFIRIKGLANILHGGNGMYLDRFITQQYPGVLLLHGNGNVLERTLRPGEKILVEPGGFLYKDASVQMQAVQQDLRVGLMRKLYLAEMTGPGRVGIQSMYVHHRTG</sequence>
<dbReference type="Pfam" id="PF01987">
    <property type="entry name" value="AIM24"/>
    <property type="match status" value="1"/>
</dbReference>
<dbReference type="SUPFAM" id="SSF51219">
    <property type="entry name" value="TRAP-like"/>
    <property type="match status" value="1"/>
</dbReference>
<protein>
    <recommendedName>
        <fullName evidence="3">AIM24 family protein</fullName>
    </recommendedName>
</protein>
<dbReference type="InterPro" id="IPR002838">
    <property type="entry name" value="AIM24"/>
</dbReference>
<dbReference type="AlphaFoldDB" id="A0A8J3NAJ8"/>
<dbReference type="InterPro" id="IPR016031">
    <property type="entry name" value="Trp_RNA-bd_attenuator-like_dom"/>
</dbReference>
<dbReference type="Gene3D" id="3.60.160.10">
    <property type="entry name" value="Mitochondrial biogenesis AIM24"/>
    <property type="match status" value="1"/>
</dbReference>
<name>A0A8J3NAJ8_9ACTN</name>
<gene>
    <name evidence="1" type="ORF">Aru02nite_06590</name>
</gene>
<organism evidence="1 2">
    <name type="scientific">Actinocatenispora rupis</name>
    <dbReference type="NCBI Taxonomy" id="519421"/>
    <lineage>
        <taxon>Bacteria</taxon>
        <taxon>Bacillati</taxon>
        <taxon>Actinomycetota</taxon>
        <taxon>Actinomycetes</taxon>
        <taxon>Micromonosporales</taxon>
        <taxon>Micromonosporaceae</taxon>
        <taxon>Actinocatenispora</taxon>
    </lineage>
</organism>
<evidence type="ECO:0008006" key="3">
    <source>
        <dbReference type="Google" id="ProtNLM"/>
    </source>
</evidence>
<dbReference type="Proteomes" id="UP000612808">
    <property type="component" value="Unassembled WGS sequence"/>
</dbReference>
<keyword evidence="2" id="KW-1185">Reference proteome</keyword>
<dbReference type="InterPro" id="IPR036983">
    <property type="entry name" value="AIM24_sf"/>
</dbReference>